<proteinExistence type="predicted"/>
<gene>
    <name evidence="2" type="ORF">GGR44_002581</name>
</gene>
<protein>
    <submittedName>
        <fullName evidence="2">1,4-dihydroxy-2-naphthoate octaprenyltransferase</fullName>
    </submittedName>
</protein>
<evidence type="ECO:0000256" key="1">
    <source>
        <dbReference type="SAM" id="Phobius"/>
    </source>
</evidence>
<reference evidence="2 3" key="1">
    <citation type="submission" date="2020-08" db="EMBL/GenBank/DDBJ databases">
        <title>Genomic Encyclopedia of Type Strains, Phase IV (KMG-IV): sequencing the most valuable type-strain genomes for metagenomic binning, comparative biology and taxonomic classification.</title>
        <authorList>
            <person name="Goeker M."/>
        </authorList>
    </citation>
    <scope>NUCLEOTIDE SEQUENCE [LARGE SCALE GENOMIC DNA]</scope>
    <source>
        <strain evidence="2 3">DSM 29348</strain>
    </source>
</reference>
<feature type="transmembrane region" description="Helical" evidence="1">
    <location>
        <begin position="90"/>
        <end position="108"/>
    </location>
</feature>
<keyword evidence="1" id="KW-0472">Membrane</keyword>
<keyword evidence="1" id="KW-1133">Transmembrane helix</keyword>
<dbReference type="Proteomes" id="UP000552757">
    <property type="component" value="Unassembled WGS sequence"/>
</dbReference>
<feature type="transmembrane region" description="Helical" evidence="1">
    <location>
        <begin position="61"/>
        <end position="84"/>
    </location>
</feature>
<comment type="caution">
    <text evidence="2">The sequence shown here is derived from an EMBL/GenBank/DDBJ whole genome shotgun (WGS) entry which is preliminary data.</text>
</comment>
<evidence type="ECO:0000313" key="2">
    <source>
        <dbReference type="EMBL" id="MBB3982901.1"/>
    </source>
</evidence>
<name>A0A7W6DK89_9SPHN</name>
<accession>A0A7W6DK89</accession>
<keyword evidence="1" id="KW-0812">Transmembrane</keyword>
<evidence type="ECO:0000313" key="3">
    <source>
        <dbReference type="Proteomes" id="UP000552757"/>
    </source>
</evidence>
<sequence length="147" mass="15870">MSQVEPVGVEPFHAPAPLRLSALWASTMFCYVYGDFFGMFRPGRVMAMNEGIIGPLGPATPTILVAVSVMMAIPSVMIFLALVLPTAINRWLNILLGCLYTAIMLLTMSGGAPPFYLTLGVIEVALTIGIVVTAWRWPSRASLHVFG</sequence>
<dbReference type="AlphaFoldDB" id="A0A7W6DK89"/>
<organism evidence="2 3">
    <name type="scientific">Sphingobium fontiphilum</name>
    <dbReference type="NCBI Taxonomy" id="944425"/>
    <lineage>
        <taxon>Bacteria</taxon>
        <taxon>Pseudomonadati</taxon>
        <taxon>Pseudomonadota</taxon>
        <taxon>Alphaproteobacteria</taxon>
        <taxon>Sphingomonadales</taxon>
        <taxon>Sphingomonadaceae</taxon>
        <taxon>Sphingobium</taxon>
    </lineage>
</organism>
<dbReference type="GO" id="GO:0016740">
    <property type="term" value="F:transferase activity"/>
    <property type="evidence" value="ECO:0007669"/>
    <property type="project" value="UniProtKB-KW"/>
</dbReference>
<keyword evidence="3" id="KW-1185">Reference proteome</keyword>
<keyword evidence="2" id="KW-0808">Transferase</keyword>
<dbReference type="EMBL" id="JACIEB010000006">
    <property type="protein sequence ID" value="MBB3982901.1"/>
    <property type="molecule type" value="Genomic_DNA"/>
</dbReference>
<dbReference type="Pfam" id="PF19851">
    <property type="entry name" value="DUF6326"/>
    <property type="match status" value="1"/>
</dbReference>
<feature type="transmembrane region" description="Helical" evidence="1">
    <location>
        <begin position="20"/>
        <end position="40"/>
    </location>
</feature>
<feature type="transmembrane region" description="Helical" evidence="1">
    <location>
        <begin position="115"/>
        <end position="137"/>
    </location>
</feature>
<dbReference type="RefSeq" id="WP_183955967.1">
    <property type="nucleotide sequence ID" value="NZ_JACIEB010000006.1"/>
</dbReference>
<dbReference type="InterPro" id="IPR046289">
    <property type="entry name" value="DUF6326"/>
</dbReference>